<protein>
    <submittedName>
        <fullName evidence="4">PLS20_p028 family conjugation system transmembrane protein</fullName>
    </submittedName>
</protein>
<feature type="transmembrane region" description="Helical" evidence="2">
    <location>
        <begin position="137"/>
        <end position="156"/>
    </location>
</feature>
<gene>
    <name evidence="4" type="ORF">ACFSCZ_12560</name>
</gene>
<feature type="region of interest" description="Disordered" evidence="1">
    <location>
        <begin position="497"/>
        <end position="641"/>
    </location>
</feature>
<dbReference type="NCBIfam" id="NF045890">
    <property type="entry name" value="conj_pls20_p028"/>
    <property type="match status" value="1"/>
</dbReference>
<evidence type="ECO:0000313" key="4">
    <source>
        <dbReference type="EMBL" id="MFD1707556.1"/>
    </source>
</evidence>
<feature type="transmembrane region" description="Helical" evidence="2">
    <location>
        <begin position="374"/>
        <end position="397"/>
    </location>
</feature>
<evidence type="ECO:0000313" key="5">
    <source>
        <dbReference type="Proteomes" id="UP001597301"/>
    </source>
</evidence>
<sequence length="852" mass="92571">MSIKKKPLLIFFSILVVFISFVFLNLDVAFAERKTSDEQLIKLHKEMEYILHLDHGWFIQDFIRLIGAGAIFSLAWLNSFVEGIIDKVITLNDFYSSGPIQEFMEMARPVVWGVFFIALFVLGFQFMFNKIEKRNEVIINVILALCVIVVIPDLMVNMGKVTNLGVEQINPENKKLANELVKSNVADVLYYAEGNFEFSNKKDGDKYLPPKPMSKEDSRIGTTDFTYANRLSEKSLPYLPVTQKLDFHEDEAKLLKWKTKNWVKELKDKNPPQAYEALKTQSISTGYGDDFTIVELEKNTVPSTKMGRESYYRYHVNWGVLIVSLLVTTLALVITVIKIGRSIFDLAFHQIFGMFIAATDLTGGQRTKKVLVEIMNTFAVIFIMTMLLKLFILYSSWANGLKGSIGGVGVLLLLIAGAWALIDAPDIVQRMLGIDAGLRSGYQAMLGAYAGARLAGTGTKAVGKGIEKGLGLAGKATTGLAGGANFARRTVSGIASKTPEEMAGRSRRVPVKPMPGIAAKGEISKHGSEKMKGNGDSPKMADEGIKDGISASGNEQLDSASQSKQNSSEPYVNGAIPSQSSVHAKENGISKIQSSNIKGTERQMKGPVSAGKGTSLKSKRQSVEASSQVGIGQGQRQQNIPSGYAQTASGILVPGSAADMETSQNMQSSHSAHLTSSNVSAQPSHSSILPTGSNQDRIYTEGTVETPSDDEKSGYVLSSPGGQKVHHTTTAPSSGLSKQSKSYGHKEVHHTNTLAGGNRHIQQAKEQIVRAGNSGFSLGQSIRRLGRGSGNAAIQTARAVVHPTQTLQTGIDKTKSATHTRVNNLKQSMNSAVHQIKIPPGHRMNRKGKHNE</sequence>
<dbReference type="RefSeq" id="WP_380774272.1">
    <property type="nucleotide sequence ID" value="NZ_JBHUEO010000037.1"/>
</dbReference>
<feature type="transmembrane region" description="Helical" evidence="2">
    <location>
        <begin position="316"/>
        <end position="337"/>
    </location>
</feature>
<feature type="domain" description="DUF8208" evidence="3">
    <location>
        <begin position="56"/>
        <end position="449"/>
    </location>
</feature>
<feature type="transmembrane region" description="Helical" evidence="2">
    <location>
        <begin position="55"/>
        <end position="77"/>
    </location>
</feature>
<organism evidence="4 5">
    <name type="scientific">Siminovitchia sediminis</name>
    <dbReference type="NCBI Taxonomy" id="1274353"/>
    <lineage>
        <taxon>Bacteria</taxon>
        <taxon>Bacillati</taxon>
        <taxon>Bacillota</taxon>
        <taxon>Bacilli</taxon>
        <taxon>Bacillales</taxon>
        <taxon>Bacillaceae</taxon>
        <taxon>Siminovitchia</taxon>
    </lineage>
</organism>
<dbReference type="InterPro" id="IPR058521">
    <property type="entry name" value="DUF8208"/>
</dbReference>
<dbReference type="EMBL" id="JBHUEO010000037">
    <property type="protein sequence ID" value="MFD1707556.1"/>
    <property type="molecule type" value="Genomic_DNA"/>
</dbReference>
<feature type="compositionally biased region" description="Polar residues" evidence="1">
    <location>
        <begin position="623"/>
        <end position="641"/>
    </location>
</feature>
<feature type="compositionally biased region" description="Basic and acidic residues" evidence="1">
    <location>
        <begin position="522"/>
        <end position="546"/>
    </location>
</feature>
<proteinExistence type="predicted"/>
<dbReference type="Proteomes" id="UP001597301">
    <property type="component" value="Unassembled WGS sequence"/>
</dbReference>
<feature type="compositionally biased region" description="Polar residues" evidence="1">
    <location>
        <begin position="728"/>
        <end position="742"/>
    </location>
</feature>
<keyword evidence="2" id="KW-0472">Membrane</keyword>
<keyword evidence="2 4" id="KW-0812">Transmembrane</keyword>
<reference evidence="5" key="1">
    <citation type="journal article" date="2019" name="Int. J. Syst. Evol. Microbiol.">
        <title>The Global Catalogue of Microorganisms (GCM) 10K type strain sequencing project: providing services to taxonomists for standard genome sequencing and annotation.</title>
        <authorList>
            <consortium name="The Broad Institute Genomics Platform"/>
            <consortium name="The Broad Institute Genome Sequencing Center for Infectious Disease"/>
            <person name="Wu L."/>
            <person name="Ma J."/>
        </authorList>
    </citation>
    <scope>NUCLEOTIDE SEQUENCE [LARGE SCALE GENOMIC DNA]</scope>
    <source>
        <strain evidence="5">CGMCC 1.12295</strain>
    </source>
</reference>
<feature type="compositionally biased region" description="Polar residues" evidence="1">
    <location>
        <begin position="551"/>
        <end position="582"/>
    </location>
</feature>
<feature type="region of interest" description="Disordered" evidence="1">
    <location>
        <begin position="661"/>
        <end position="744"/>
    </location>
</feature>
<feature type="transmembrane region" description="Helical" evidence="2">
    <location>
        <begin position="403"/>
        <end position="422"/>
    </location>
</feature>
<keyword evidence="2" id="KW-1133">Transmembrane helix</keyword>
<accession>A0ABW4KJY6</accession>
<evidence type="ECO:0000256" key="2">
    <source>
        <dbReference type="SAM" id="Phobius"/>
    </source>
</evidence>
<feature type="compositionally biased region" description="Polar residues" evidence="1">
    <location>
        <begin position="661"/>
        <end position="697"/>
    </location>
</feature>
<dbReference type="Pfam" id="PF26635">
    <property type="entry name" value="DUF8208"/>
    <property type="match status" value="1"/>
</dbReference>
<name>A0ABW4KJY6_9BACI</name>
<dbReference type="InterPro" id="IPR058066">
    <property type="entry name" value="pXO2-14_N"/>
</dbReference>
<evidence type="ECO:0000259" key="3">
    <source>
        <dbReference type="Pfam" id="PF26635"/>
    </source>
</evidence>
<comment type="caution">
    <text evidence="4">The sequence shown here is derived from an EMBL/GenBank/DDBJ whole genome shotgun (WGS) entry which is preliminary data.</text>
</comment>
<evidence type="ECO:0000256" key="1">
    <source>
        <dbReference type="SAM" id="MobiDB-lite"/>
    </source>
</evidence>
<feature type="transmembrane region" description="Helical" evidence="2">
    <location>
        <begin position="110"/>
        <end position="131"/>
    </location>
</feature>
<keyword evidence="5" id="KW-1185">Reference proteome</keyword>